<gene>
    <name evidence="3" type="ORF">ABID46_000083</name>
</gene>
<feature type="domain" description="Glycosyltransferase subfamily 4-like N-terminal" evidence="2">
    <location>
        <begin position="39"/>
        <end position="164"/>
    </location>
</feature>
<dbReference type="Pfam" id="PF13439">
    <property type="entry name" value="Glyco_transf_4"/>
    <property type="match status" value="1"/>
</dbReference>
<keyword evidence="4" id="KW-1185">Reference proteome</keyword>
<dbReference type="Gene3D" id="3.40.50.2000">
    <property type="entry name" value="Glycogen Phosphorylase B"/>
    <property type="match status" value="2"/>
</dbReference>
<dbReference type="RefSeq" id="WP_354505545.1">
    <property type="nucleotide sequence ID" value="NZ_JBEPMO010000001.1"/>
</dbReference>
<evidence type="ECO:0000313" key="3">
    <source>
        <dbReference type="EMBL" id="MET3730531.1"/>
    </source>
</evidence>
<comment type="caution">
    <text evidence="3">The sequence shown here is derived from an EMBL/GenBank/DDBJ whole genome shotgun (WGS) entry which is preliminary data.</text>
</comment>
<proteinExistence type="predicted"/>
<sequence>MKILRLTTLLDFGGQERKYISFTESKNLLNHQYVFGAIGYGGNAEKILRERGFEVHILNRNFSIRNLSNIWAVYQLIKKVKPDVVHTAAAEANFHGILAAKLAGVKYIIGEEIGIPNHSKNAQFIFRQIYKAAQQVICVSAAVKNHLVKIKEIPEEKGVVIYNPAESPDFIKHRITDQFNIVYVGRLEKVKNVEALIKAFSRIFQTNAILTLVGDGRERKNLENLARELKIEKNVQFVGFATDPHEYLQSADLFVLPSFSEGFGIAAVEAMLMRVPVLCSNVGGIPEFVEHEKTGWLFNPNNLEELSAKLKEVMEMDPTSLEEIGINGYKSVKEVFTKKKYVENLEKLYETRYEAKK</sequence>
<dbReference type="InterPro" id="IPR001296">
    <property type="entry name" value="Glyco_trans_1"/>
</dbReference>
<dbReference type="EMBL" id="JBEPMO010000001">
    <property type="protein sequence ID" value="MET3730531.1"/>
    <property type="molecule type" value="Genomic_DNA"/>
</dbReference>
<dbReference type="InterPro" id="IPR028098">
    <property type="entry name" value="Glyco_trans_4-like_N"/>
</dbReference>
<dbReference type="CDD" id="cd03801">
    <property type="entry name" value="GT4_PimA-like"/>
    <property type="match status" value="1"/>
</dbReference>
<evidence type="ECO:0000259" key="2">
    <source>
        <dbReference type="Pfam" id="PF13439"/>
    </source>
</evidence>
<name>A0ABV2LQ40_9FLAO</name>
<dbReference type="Pfam" id="PF00534">
    <property type="entry name" value="Glycos_transf_1"/>
    <property type="match status" value="1"/>
</dbReference>
<dbReference type="PANTHER" id="PTHR12526">
    <property type="entry name" value="GLYCOSYLTRANSFERASE"/>
    <property type="match status" value="1"/>
</dbReference>
<accession>A0ABV2LQ40</accession>
<feature type="domain" description="Glycosyl transferase family 1" evidence="1">
    <location>
        <begin position="172"/>
        <end position="330"/>
    </location>
</feature>
<reference evidence="3 4" key="1">
    <citation type="submission" date="2024-06" db="EMBL/GenBank/DDBJ databases">
        <title>Genomic Encyclopedia of Type Strains, Phase IV (KMG-IV): sequencing the most valuable type-strain genomes for metagenomic binning, comparative biology and taxonomic classification.</title>
        <authorList>
            <person name="Goeker M."/>
        </authorList>
    </citation>
    <scope>NUCLEOTIDE SEQUENCE [LARGE SCALE GENOMIC DNA]</scope>
    <source>
        <strain evidence="3 4">DSM 29388</strain>
    </source>
</reference>
<protein>
    <submittedName>
        <fullName evidence="3">Glycosyltransferase involved in cell wall biosynthesis</fullName>
    </submittedName>
</protein>
<dbReference type="Proteomes" id="UP001549146">
    <property type="component" value="Unassembled WGS sequence"/>
</dbReference>
<organism evidence="3 4">
    <name type="scientific">Moheibacter stercoris</name>
    <dbReference type="NCBI Taxonomy" id="1628251"/>
    <lineage>
        <taxon>Bacteria</taxon>
        <taxon>Pseudomonadati</taxon>
        <taxon>Bacteroidota</taxon>
        <taxon>Flavobacteriia</taxon>
        <taxon>Flavobacteriales</taxon>
        <taxon>Weeksellaceae</taxon>
        <taxon>Moheibacter</taxon>
    </lineage>
</organism>
<evidence type="ECO:0000259" key="1">
    <source>
        <dbReference type="Pfam" id="PF00534"/>
    </source>
</evidence>
<evidence type="ECO:0000313" key="4">
    <source>
        <dbReference type="Proteomes" id="UP001549146"/>
    </source>
</evidence>
<dbReference type="PANTHER" id="PTHR12526:SF630">
    <property type="entry name" value="GLYCOSYLTRANSFERASE"/>
    <property type="match status" value="1"/>
</dbReference>
<dbReference type="SUPFAM" id="SSF53756">
    <property type="entry name" value="UDP-Glycosyltransferase/glycogen phosphorylase"/>
    <property type="match status" value="1"/>
</dbReference>